<feature type="domain" description="Nitroreductase" evidence="6">
    <location>
        <begin position="7"/>
        <end position="194"/>
    </location>
</feature>
<name>A0ABV9KLG5_9RHOB</name>
<protein>
    <submittedName>
        <fullName evidence="7">Nitroreductase</fullName>
    </submittedName>
</protein>
<evidence type="ECO:0000256" key="4">
    <source>
        <dbReference type="ARBA" id="ARBA00022643"/>
    </source>
</evidence>
<comment type="caution">
    <text evidence="7">The sequence shown here is derived from an EMBL/GenBank/DDBJ whole genome shotgun (WGS) entry which is preliminary data.</text>
</comment>
<keyword evidence="3" id="KW-0285">Flavoprotein</keyword>
<dbReference type="Gene3D" id="3.40.109.10">
    <property type="entry name" value="NADH Oxidase"/>
    <property type="match status" value="1"/>
</dbReference>
<organism evidence="7 8">
    <name type="scientific">Seohaeicola nanhaiensis</name>
    <dbReference type="NCBI Taxonomy" id="1387282"/>
    <lineage>
        <taxon>Bacteria</taxon>
        <taxon>Pseudomonadati</taxon>
        <taxon>Pseudomonadota</taxon>
        <taxon>Alphaproteobacteria</taxon>
        <taxon>Rhodobacterales</taxon>
        <taxon>Roseobacteraceae</taxon>
        <taxon>Seohaeicola</taxon>
    </lineage>
</organism>
<dbReference type="RefSeq" id="WP_380720761.1">
    <property type="nucleotide sequence ID" value="NZ_JBHSGI010000031.1"/>
</dbReference>
<dbReference type="PANTHER" id="PTHR43673">
    <property type="entry name" value="NAD(P)H NITROREDUCTASE YDGI-RELATED"/>
    <property type="match status" value="1"/>
</dbReference>
<dbReference type="EMBL" id="JBHSGI010000031">
    <property type="protein sequence ID" value="MFC4670995.1"/>
    <property type="molecule type" value="Genomic_DNA"/>
</dbReference>
<dbReference type="InterPro" id="IPR000415">
    <property type="entry name" value="Nitroreductase-like"/>
</dbReference>
<dbReference type="PANTHER" id="PTHR43673:SF2">
    <property type="entry name" value="NITROREDUCTASE"/>
    <property type="match status" value="1"/>
</dbReference>
<proteinExistence type="inferred from homology"/>
<accession>A0ABV9KLG5</accession>
<sequence length="220" mass="24579">MELTEAIKSRRSVRAFTDRTVPAEWVRDILDHARLSASGGNLQPWRVHVVTGETRARIVAAALRAHEAGETRNPFPVYPPGLWEPYRTRRRDAGTLRFQALGETGRTAEGTDHMARLNYGFFGAPVGLFFFLEPRMEPSQWTDLGLFLQNVMLLCRDRGLSSCPQAVWSTVSHVVRPILGEPEANVLVAGMSVGFADEDDPLAKLQTDRADVDSFTTFHD</sequence>
<reference evidence="8" key="1">
    <citation type="journal article" date="2019" name="Int. J. Syst. Evol. Microbiol.">
        <title>The Global Catalogue of Microorganisms (GCM) 10K type strain sequencing project: providing services to taxonomists for standard genome sequencing and annotation.</title>
        <authorList>
            <consortium name="The Broad Institute Genomics Platform"/>
            <consortium name="The Broad Institute Genome Sequencing Center for Infectious Disease"/>
            <person name="Wu L."/>
            <person name="Ma J."/>
        </authorList>
    </citation>
    <scope>NUCLEOTIDE SEQUENCE [LARGE SCALE GENOMIC DNA]</scope>
    <source>
        <strain evidence="8">CGMCC 4.7283</strain>
    </source>
</reference>
<dbReference type="InterPro" id="IPR029479">
    <property type="entry name" value="Nitroreductase"/>
</dbReference>
<evidence type="ECO:0000313" key="7">
    <source>
        <dbReference type="EMBL" id="MFC4670995.1"/>
    </source>
</evidence>
<evidence type="ECO:0000256" key="5">
    <source>
        <dbReference type="ARBA" id="ARBA00023002"/>
    </source>
</evidence>
<keyword evidence="8" id="KW-1185">Reference proteome</keyword>
<keyword evidence="5" id="KW-0560">Oxidoreductase</keyword>
<dbReference type="Proteomes" id="UP001595973">
    <property type="component" value="Unassembled WGS sequence"/>
</dbReference>
<evidence type="ECO:0000256" key="3">
    <source>
        <dbReference type="ARBA" id="ARBA00022630"/>
    </source>
</evidence>
<gene>
    <name evidence="7" type="ORF">ACFO5X_20770</name>
</gene>
<comment type="cofactor">
    <cofactor evidence="1">
        <name>FMN</name>
        <dbReference type="ChEBI" id="CHEBI:58210"/>
    </cofactor>
</comment>
<dbReference type="Pfam" id="PF00881">
    <property type="entry name" value="Nitroreductase"/>
    <property type="match status" value="1"/>
</dbReference>
<comment type="similarity">
    <text evidence="2">Belongs to the nitroreductase family.</text>
</comment>
<evidence type="ECO:0000259" key="6">
    <source>
        <dbReference type="Pfam" id="PF00881"/>
    </source>
</evidence>
<evidence type="ECO:0000313" key="8">
    <source>
        <dbReference type="Proteomes" id="UP001595973"/>
    </source>
</evidence>
<dbReference type="CDD" id="cd02136">
    <property type="entry name" value="PnbA_NfnB-like"/>
    <property type="match status" value="1"/>
</dbReference>
<evidence type="ECO:0000256" key="1">
    <source>
        <dbReference type="ARBA" id="ARBA00001917"/>
    </source>
</evidence>
<keyword evidence="4" id="KW-0288">FMN</keyword>
<dbReference type="SUPFAM" id="SSF55469">
    <property type="entry name" value="FMN-dependent nitroreductase-like"/>
    <property type="match status" value="1"/>
</dbReference>
<evidence type="ECO:0000256" key="2">
    <source>
        <dbReference type="ARBA" id="ARBA00007118"/>
    </source>
</evidence>